<dbReference type="Proteomes" id="UP000821837">
    <property type="component" value="Unassembled WGS sequence"/>
</dbReference>
<evidence type="ECO:0000313" key="2">
    <source>
        <dbReference type="Proteomes" id="UP000821837"/>
    </source>
</evidence>
<gene>
    <name evidence="1" type="ORF">HPB52_024884</name>
</gene>
<keyword evidence="2" id="KW-1185">Reference proteome</keyword>
<comment type="caution">
    <text evidence="1">The sequence shown here is derived from an EMBL/GenBank/DDBJ whole genome shotgun (WGS) entry which is preliminary data.</text>
</comment>
<dbReference type="EMBL" id="JABSTV010000382">
    <property type="protein sequence ID" value="KAH7986541.1"/>
    <property type="molecule type" value="Genomic_DNA"/>
</dbReference>
<evidence type="ECO:0000313" key="1">
    <source>
        <dbReference type="EMBL" id="KAH7986541.1"/>
    </source>
</evidence>
<protein>
    <submittedName>
        <fullName evidence="1">Uncharacterized protein</fullName>
    </submittedName>
</protein>
<organism evidence="1 2">
    <name type="scientific">Rhipicephalus sanguineus</name>
    <name type="common">Brown dog tick</name>
    <name type="synonym">Ixodes sanguineus</name>
    <dbReference type="NCBI Taxonomy" id="34632"/>
    <lineage>
        <taxon>Eukaryota</taxon>
        <taxon>Metazoa</taxon>
        <taxon>Ecdysozoa</taxon>
        <taxon>Arthropoda</taxon>
        <taxon>Chelicerata</taxon>
        <taxon>Arachnida</taxon>
        <taxon>Acari</taxon>
        <taxon>Parasitiformes</taxon>
        <taxon>Ixodida</taxon>
        <taxon>Ixodoidea</taxon>
        <taxon>Ixodidae</taxon>
        <taxon>Rhipicephalinae</taxon>
        <taxon>Rhipicephalus</taxon>
        <taxon>Rhipicephalus</taxon>
    </lineage>
</organism>
<dbReference type="AlphaFoldDB" id="A0A9D4TDS1"/>
<name>A0A9D4TDS1_RHISA</name>
<reference evidence="1" key="1">
    <citation type="journal article" date="2020" name="Cell">
        <title>Large-Scale Comparative Analyses of Tick Genomes Elucidate Their Genetic Diversity and Vector Capacities.</title>
        <authorList>
            <consortium name="Tick Genome and Microbiome Consortium (TIGMIC)"/>
            <person name="Jia N."/>
            <person name="Wang J."/>
            <person name="Shi W."/>
            <person name="Du L."/>
            <person name="Sun Y."/>
            <person name="Zhan W."/>
            <person name="Jiang J.F."/>
            <person name="Wang Q."/>
            <person name="Zhang B."/>
            <person name="Ji P."/>
            <person name="Bell-Sakyi L."/>
            <person name="Cui X.M."/>
            <person name="Yuan T.T."/>
            <person name="Jiang B.G."/>
            <person name="Yang W.F."/>
            <person name="Lam T.T."/>
            <person name="Chang Q.C."/>
            <person name="Ding S.J."/>
            <person name="Wang X.J."/>
            <person name="Zhu J.G."/>
            <person name="Ruan X.D."/>
            <person name="Zhao L."/>
            <person name="Wei J.T."/>
            <person name="Ye R.Z."/>
            <person name="Que T.C."/>
            <person name="Du C.H."/>
            <person name="Zhou Y.H."/>
            <person name="Cheng J.X."/>
            <person name="Dai P.F."/>
            <person name="Guo W.B."/>
            <person name="Han X.H."/>
            <person name="Huang E.J."/>
            <person name="Li L.F."/>
            <person name="Wei W."/>
            <person name="Gao Y.C."/>
            <person name="Liu J.Z."/>
            <person name="Shao H.Z."/>
            <person name="Wang X."/>
            <person name="Wang C.C."/>
            <person name="Yang T.C."/>
            <person name="Huo Q.B."/>
            <person name="Li W."/>
            <person name="Chen H.Y."/>
            <person name="Chen S.E."/>
            <person name="Zhou L.G."/>
            <person name="Ni X.B."/>
            <person name="Tian J.H."/>
            <person name="Sheng Y."/>
            <person name="Liu T."/>
            <person name="Pan Y.S."/>
            <person name="Xia L.Y."/>
            <person name="Li J."/>
            <person name="Zhao F."/>
            <person name="Cao W.C."/>
        </authorList>
    </citation>
    <scope>NUCLEOTIDE SEQUENCE</scope>
    <source>
        <strain evidence="1">Rsan-2018</strain>
    </source>
</reference>
<accession>A0A9D4TDS1</accession>
<sequence length="102" mass="11631">MAVKHAVHVLAETTFPPRPVPKTRDPYDDLLLCTVSHRAIFKEMYPPDGYCDLLFYTVAYYEPNSTKFQGAYDEFSFDVFRSQARSLGASSKTGYGISFLFK</sequence>
<reference evidence="1" key="2">
    <citation type="submission" date="2021-09" db="EMBL/GenBank/DDBJ databases">
        <authorList>
            <person name="Jia N."/>
            <person name="Wang J."/>
            <person name="Shi W."/>
            <person name="Du L."/>
            <person name="Sun Y."/>
            <person name="Zhan W."/>
            <person name="Jiang J."/>
            <person name="Wang Q."/>
            <person name="Zhang B."/>
            <person name="Ji P."/>
            <person name="Sakyi L.B."/>
            <person name="Cui X."/>
            <person name="Yuan T."/>
            <person name="Jiang B."/>
            <person name="Yang W."/>
            <person name="Lam T.T.-Y."/>
            <person name="Chang Q."/>
            <person name="Ding S."/>
            <person name="Wang X."/>
            <person name="Zhu J."/>
            <person name="Ruan X."/>
            <person name="Zhao L."/>
            <person name="Wei J."/>
            <person name="Que T."/>
            <person name="Du C."/>
            <person name="Cheng J."/>
            <person name="Dai P."/>
            <person name="Han X."/>
            <person name="Huang E."/>
            <person name="Gao Y."/>
            <person name="Liu J."/>
            <person name="Shao H."/>
            <person name="Ye R."/>
            <person name="Li L."/>
            <person name="Wei W."/>
            <person name="Wang X."/>
            <person name="Wang C."/>
            <person name="Huo Q."/>
            <person name="Li W."/>
            <person name="Guo W."/>
            <person name="Chen H."/>
            <person name="Chen S."/>
            <person name="Zhou L."/>
            <person name="Zhou L."/>
            <person name="Ni X."/>
            <person name="Tian J."/>
            <person name="Zhou Y."/>
            <person name="Sheng Y."/>
            <person name="Liu T."/>
            <person name="Pan Y."/>
            <person name="Xia L."/>
            <person name="Li J."/>
            <person name="Zhao F."/>
            <person name="Cao W."/>
        </authorList>
    </citation>
    <scope>NUCLEOTIDE SEQUENCE</scope>
    <source>
        <strain evidence="1">Rsan-2018</strain>
        <tissue evidence="1">Larvae</tissue>
    </source>
</reference>
<proteinExistence type="predicted"/>